<reference evidence="12 13" key="1">
    <citation type="submission" date="2023-07" db="EMBL/GenBank/DDBJ databases">
        <title>Sorghum-associated microbial communities from plants grown in Nebraska, USA.</title>
        <authorList>
            <person name="Schachtman D."/>
        </authorList>
    </citation>
    <scope>NUCLEOTIDE SEQUENCE [LARGE SCALE GENOMIC DNA]</scope>
    <source>
        <strain evidence="12 13">3262</strain>
    </source>
</reference>
<evidence type="ECO:0000313" key="12">
    <source>
        <dbReference type="EMBL" id="MDR6943869.1"/>
    </source>
</evidence>
<dbReference type="SMART" id="SM00448">
    <property type="entry name" value="REC"/>
    <property type="match status" value="1"/>
</dbReference>
<dbReference type="InterPro" id="IPR005467">
    <property type="entry name" value="His_kinase_dom"/>
</dbReference>
<dbReference type="SUPFAM" id="SSF47384">
    <property type="entry name" value="Homodimeric domain of signal transducing histidine kinase"/>
    <property type="match status" value="1"/>
</dbReference>
<dbReference type="Pfam" id="PF07494">
    <property type="entry name" value="Reg_prop"/>
    <property type="match status" value="9"/>
</dbReference>
<keyword evidence="8" id="KW-0472">Membrane</keyword>
<dbReference type="InterPro" id="IPR018062">
    <property type="entry name" value="HTH_AraC-typ_CS"/>
</dbReference>
<dbReference type="InterPro" id="IPR015943">
    <property type="entry name" value="WD40/YVTN_repeat-like_dom_sf"/>
</dbReference>
<dbReference type="InterPro" id="IPR036097">
    <property type="entry name" value="HisK_dim/P_sf"/>
</dbReference>
<accession>A0ABU1TEQ3</accession>
<dbReference type="InterPro" id="IPR004358">
    <property type="entry name" value="Sig_transdc_His_kin-like_C"/>
</dbReference>
<evidence type="ECO:0000256" key="8">
    <source>
        <dbReference type="SAM" id="Phobius"/>
    </source>
</evidence>
<evidence type="ECO:0000259" key="10">
    <source>
        <dbReference type="PROSITE" id="PS50109"/>
    </source>
</evidence>
<keyword evidence="12" id="KW-0808">Transferase</keyword>
<keyword evidence="8" id="KW-0812">Transmembrane</keyword>
<dbReference type="PANTHER" id="PTHR43547">
    <property type="entry name" value="TWO-COMPONENT HISTIDINE KINASE"/>
    <property type="match status" value="1"/>
</dbReference>
<dbReference type="Pfam" id="PF00072">
    <property type="entry name" value="Response_reg"/>
    <property type="match status" value="1"/>
</dbReference>
<dbReference type="PROSITE" id="PS01124">
    <property type="entry name" value="HTH_ARAC_FAMILY_2"/>
    <property type="match status" value="1"/>
</dbReference>
<dbReference type="PRINTS" id="PR00344">
    <property type="entry name" value="BCTRLSENSOR"/>
</dbReference>
<comment type="caution">
    <text evidence="12">The sequence shown here is derived from an EMBL/GenBank/DDBJ whole genome shotgun (WGS) entry which is preliminary data.</text>
</comment>
<evidence type="ECO:0000256" key="6">
    <source>
        <dbReference type="ARBA" id="ARBA00023163"/>
    </source>
</evidence>
<dbReference type="Pfam" id="PF07495">
    <property type="entry name" value="Y_Y_Y"/>
    <property type="match status" value="1"/>
</dbReference>
<dbReference type="GO" id="GO:0016301">
    <property type="term" value="F:kinase activity"/>
    <property type="evidence" value="ECO:0007669"/>
    <property type="project" value="UniProtKB-KW"/>
</dbReference>
<protein>
    <recommendedName>
        <fullName evidence="2">histidine kinase</fullName>
        <ecNumber evidence="2">2.7.13.3</ecNumber>
    </recommendedName>
</protein>
<dbReference type="Gene3D" id="3.40.50.2300">
    <property type="match status" value="1"/>
</dbReference>
<dbReference type="InterPro" id="IPR003594">
    <property type="entry name" value="HATPase_dom"/>
</dbReference>
<dbReference type="InterPro" id="IPR003661">
    <property type="entry name" value="HisK_dim/P_dom"/>
</dbReference>
<gene>
    <name evidence="12" type="ORF">J2W55_003722</name>
</gene>
<dbReference type="SUPFAM" id="SSF50998">
    <property type="entry name" value="Quinoprotein alcohol dehydrogenase-like"/>
    <property type="match status" value="1"/>
</dbReference>
<evidence type="ECO:0000256" key="5">
    <source>
        <dbReference type="ARBA" id="ARBA00023125"/>
    </source>
</evidence>
<dbReference type="PROSITE" id="PS50109">
    <property type="entry name" value="HIS_KIN"/>
    <property type="match status" value="1"/>
</dbReference>
<keyword evidence="13" id="KW-1185">Reference proteome</keyword>
<dbReference type="PANTHER" id="PTHR43547:SF2">
    <property type="entry name" value="HYBRID SIGNAL TRANSDUCTION HISTIDINE KINASE C"/>
    <property type="match status" value="1"/>
</dbReference>
<dbReference type="CDD" id="cd00082">
    <property type="entry name" value="HisKA"/>
    <property type="match status" value="1"/>
</dbReference>
<dbReference type="SUPFAM" id="SSF46689">
    <property type="entry name" value="Homeodomain-like"/>
    <property type="match status" value="1"/>
</dbReference>
<evidence type="ECO:0000256" key="7">
    <source>
        <dbReference type="PROSITE-ProRule" id="PRU00169"/>
    </source>
</evidence>
<dbReference type="SMART" id="SM00388">
    <property type="entry name" value="HisKA"/>
    <property type="match status" value="1"/>
</dbReference>
<dbReference type="InterPro" id="IPR036890">
    <property type="entry name" value="HATPase_C_sf"/>
</dbReference>
<dbReference type="CDD" id="cd16922">
    <property type="entry name" value="HATPase_EvgS-ArcB-TorS-like"/>
    <property type="match status" value="1"/>
</dbReference>
<dbReference type="Gene3D" id="2.60.40.10">
    <property type="entry name" value="Immunoglobulins"/>
    <property type="match status" value="1"/>
</dbReference>
<keyword evidence="4" id="KW-0805">Transcription regulation</keyword>
<dbReference type="Pfam" id="PF02518">
    <property type="entry name" value="HATPase_c"/>
    <property type="match status" value="1"/>
</dbReference>
<dbReference type="Gene3D" id="1.10.10.60">
    <property type="entry name" value="Homeodomain-like"/>
    <property type="match status" value="1"/>
</dbReference>
<dbReference type="InterPro" id="IPR013783">
    <property type="entry name" value="Ig-like_fold"/>
</dbReference>
<feature type="domain" description="Response regulatory" evidence="11">
    <location>
        <begin position="1129"/>
        <end position="1244"/>
    </location>
</feature>
<evidence type="ECO:0000256" key="3">
    <source>
        <dbReference type="ARBA" id="ARBA00022553"/>
    </source>
</evidence>
<keyword evidence="5" id="KW-0238">DNA-binding</keyword>
<dbReference type="EMBL" id="JAVDUU010000003">
    <property type="protein sequence ID" value="MDR6943869.1"/>
    <property type="molecule type" value="Genomic_DNA"/>
</dbReference>
<dbReference type="Gene3D" id="1.10.287.130">
    <property type="match status" value="1"/>
</dbReference>
<dbReference type="Pfam" id="PF12833">
    <property type="entry name" value="HTH_18"/>
    <property type="match status" value="1"/>
</dbReference>
<comment type="catalytic activity">
    <reaction evidence="1">
        <text>ATP + protein L-histidine = ADP + protein N-phospho-L-histidine.</text>
        <dbReference type="EC" id="2.7.13.3"/>
    </reaction>
</comment>
<dbReference type="Gene3D" id="3.30.565.10">
    <property type="entry name" value="Histidine kinase-like ATPase, C-terminal domain"/>
    <property type="match status" value="1"/>
</dbReference>
<dbReference type="InterPro" id="IPR011123">
    <property type="entry name" value="Y_Y_Y"/>
</dbReference>
<organism evidence="12 13">
    <name type="scientific">Mucilaginibacter pocheonensis</name>
    <dbReference type="NCBI Taxonomy" id="398050"/>
    <lineage>
        <taxon>Bacteria</taxon>
        <taxon>Pseudomonadati</taxon>
        <taxon>Bacteroidota</taxon>
        <taxon>Sphingobacteriia</taxon>
        <taxon>Sphingobacteriales</taxon>
        <taxon>Sphingobacteriaceae</taxon>
        <taxon>Mucilaginibacter</taxon>
    </lineage>
</organism>
<keyword evidence="3 7" id="KW-0597">Phosphoprotein</keyword>
<keyword evidence="6" id="KW-0804">Transcription</keyword>
<dbReference type="SUPFAM" id="SSF52172">
    <property type="entry name" value="CheY-like"/>
    <property type="match status" value="1"/>
</dbReference>
<sequence>MAFDMLNLRLSLKRTTVTRFFLIILTASLSTSIQCSGQAIRFTVMTSHDGLLSNTINAIIKDRYGFLWFATADGLDRFDGMEHKPYRFDPADKSGYRSKEVSSMYEDEAGRFWVATMGGGLYYLDRSHDQFRPYLESSANGRLANSYIKSIYGDNHGRLWIGMIGGLCVLDPKTKKEIFYKADENKPGQLNSGIILSIFRDSQGRMWVGTDKGLYLYKEESNSFTAFRHDNNDPSSIPNDGINTIAECQHRLWIGTNDGLSCLSADLKTFKTFKYRPSDDSTISGNLIYSIAANGNKIWVGSEGGLNILDPVSGKVKRYNHDDRDKFSVSSKSIRCIYNDPQGIYWLGTYQGGVDKYDRNLTLFNSKQNNAYDPAGLSAPFVSSFAENKDGDLFVGTDGGGLNLFHIRSGLFSHISIKSKTKSNSAGLPILSMMLDRRQQLWIGTFQHGLFIYNTKTGEYQQLNAGTDDAHINHNEIFCLKESSKGKIWIGTNGGGVNVFDPDKKTFFKYVSTPTSAGEKQLPVNGFIRALEEDNEGNIWIGTYGSGIAVLNPTTQKFRVYNNKNTGMAIDRTFSLLQDHKGNMWIGTAGDGLYRFNINQKKLVNYSAPDELPDGVVHKLLEDYRGNIWLSTDKGICMLNVASKKFTHYSAYNGLQNDAFIDGSGLQSSKGLLFFGGAKGFNYIDPQQEVKSNSNAPPVFLTTLKVNNNLILSGSHSPLKQDISVAKQIDLNYKDNFSISYSTINFTLPQQNRYAYILKSFNKSWNYVGSAATAYYTNLDPGEYVFVVRACNNDGIWNNSGAQIRIVIHPPIWMTWYAYLLYATVAVGTLLIIRRRGIKKLKSKLALEQERKEAERLRELDLLKIKFLTNLSHEFRTPISLIMAPADKLLAEHKDEQTTGQLAVIRRNARRLLNLVNQLLDFRKLEEQELKLNLTEGEIMTFISDVVDSFHDLSESRSITFDYKAPQEKLFVRFDHDKVERILFNLLSNAFKFTLPGGNVSVNITKHPTSNIDKTVLEFKISDTGIGIDPERKHLIFKRFYQVGDPNIAKINPGSGIGLSITKEFVEMHGGNITVESKLGKGSDFSVLIPFEVFADHSIETQLPVKTDVKEKDLHIKRNIAQAITDMPVLLIVEDNDEFRYYIKDSLMTQYKIVEASNGIEGWDKALSCHPDLIISDITMPFMNGITLSRKIKADKRTSHIPLIMLTACTREDEQLRGLESGANDYLTKPFNFEILNVKIKNLLQLNTMLKNTYKKQLKVIHPDMEVASSGEKFLKKVINYIDNNLNNPKFSVVDLSEHLAMSRGALYTKIFELTGLPPVEFIRSYKLDRAAILLLKSDMTVTQIAYEAGFATPHYFSRSFREKFNMLPSDYRKVENNNVADRKEALMSM</sequence>
<dbReference type="InterPro" id="IPR018060">
    <property type="entry name" value="HTH_AraC"/>
</dbReference>
<dbReference type="PROSITE" id="PS50110">
    <property type="entry name" value="RESPONSE_REGULATORY"/>
    <property type="match status" value="1"/>
</dbReference>
<evidence type="ECO:0000256" key="2">
    <source>
        <dbReference type="ARBA" id="ARBA00012438"/>
    </source>
</evidence>
<dbReference type="Proteomes" id="UP001247620">
    <property type="component" value="Unassembled WGS sequence"/>
</dbReference>
<dbReference type="RefSeq" id="WP_310098853.1">
    <property type="nucleotide sequence ID" value="NZ_JAVDUU010000003.1"/>
</dbReference>
<proteinExistence type="predicted"/>
<evidence type="ECO:0000256" key="4">
    <source>
        <dbReference type="ARBA" id="ARBA00023015"/>
    </source>
</evidence>
<dbReference type="SUPFAM" id="SSF55874">
    <property type="entry name" value="ATPase domain of HSP90 chaperone/DNA topoisomerase II/histidine kinase"/>
    <property type="match status" value="1"/>
</dbReference>
<keyword evidence="8" id="KW-1133">Transmembrane helix</keyword>
<evidence type="ECO:0000313" key="13">
    <source>
        <dbReference type="Proteomes" id="UP001247620"/>
    </source>
</evidence>
<name>A0ABU1TEQ3_9SPHI</name>
<dbReference type="InterPro" id="IPR011047">
    <property type="entry name" value="Quinoprotein_ADH-like_sf"/>
</dbReference>
<dbReference type="InterPro" id="IPR011110">
    <property type="entry name" value="Reg_prop"/>
</dbReference>
<evidence type="ECO:0000259" key="9">
    <source>
        <dbReference type="PROSITE" id="PS01124"/>
    </source>
</evidence>
<dbReference type="InterPro" id="IPR009057">
    <property type="entry name" value="Homeodomain-like_sf"/>
</dbReference>
<dbReference type="Gene3D" id="2.130.10.10">
    <property type="entry name" value="YVTN repeat-like/Quinoprotein amine dehydrogenase"/>
    <property type="match status" value="2"/>
</dbReference>
<dbReference type="Pfam" id="PF00512">
    <property type="entry name" value="HisKA"/>
    <property type="match status" value="1"/>
</dbReference>
<dbReference type="CDD" id="cd17574">
    <property type="entry name" value="REC_OmpR"/>
    <property type="match status" value="1"/>
</dbReference>
<feature type="domain" description="HTH araC/xylS-type" evidence="9">
    <location>
        <begin position="1276"/>
        <end position="1375"/>
    </location>
</feature>
<dbReference type="InterPro" id="IPR001789">
    <property type="entry name" value="Sig_transdc_resp-reg_receiver"/>
</dbReference>
<dbReference type="PROSITE" id="PS00041">
    <property type="entry name" value="HTH_ARAC_FAMILY_1"/>
    <property type="match status" value="1"/>
</dbReference>
<dbReference type="SMART" id="SM00342">
    <property type="entry name" value="HTH_ARAC"/>
    <property type="match status" value="1"/>
</dbReference>
<dbReference type="SUPFAM" id="SSF63829">
    <property type="entry name" value="Calcium-dependent phosphotriesterase"/>
    <property type="match status" value="1"/>
</dbReference>
<feature type="modified residue" description="4-aspartylphosphate" evidence="7">
    <location>
        <position position="1177"/>
    </location>
</feature>
<feature type="domain" description="Histidine kinase" evidence="10">
    <location>
        <begin position="870"/>
        <end position="1093"/>
    </location>
</feature>
<dbReference type="SMART" id="SM00387">
    <property type="entry name" value="HATPase_c"/>
    <property type="match status" value="1"/>
</dbReference>
<feature type="transmembrane region" description="Helical" evidence="8">
    <location>
        <begin position="813"/>
        <end position="833"/>
    </location>
</feature>
<evidence type="ECO:0000256" key="1">
    <source>
        <dbReference type="ARBA" id="ARBA00000085"/>
    </source>
</evidence>
<keyword evidence="12" id="KW-0418">Kinase</keyword>
<dbReference type="InterPro" id="IPR011006">
    <property type="entry name" value="CheY-like_superfamily"/>
</dbReference>
<dbReference type="EC" id="2.7.13.3" evidence="2"/>
<evidence type="ECO:0000259" key="11">
    <source>
        <dbReference type="PROSITE" id="PS50110"/>
    </source>
</evidence>